<keyword evidence="1" id="KW-1133">Transmembrane helix</keyword>
<keyword evidence="1" id="KW-0472">Membrane</keyword>
<dbReference type="Proteomes" id="UP001207440">
    <property type="component" value="Unassembled WGS sequence"/>
</dbReference>
<dbReference type="RefSeq" id="WP_154212764.1">
    <property type="nucleotide sequence ID" value="NZ_CP081926.1"/>
</dbReference>
<evidence type="ECO:0000256" key="1">
    <source>
        <dbReference type="SAM" id="Phobius"/>
    </source>
</evidence>
<accession>A0AAP3ANF1</accession>
<organism evidence="2 3">
    <name type="scientific">Riemerella anatipestifer</name>
    <name type="common">Moraxella anatipestifer</name>
    <dbReference type="NCBI Taxonomy" id="34085"/>
    <lineage>
        <taxon>Bacteria</taxon>
        <taxon>Pseudomonadati</taxon>
        <taxon>Bacteroidota</taxon>
        <taxon>Flavobacteriia</taxon>
        <taxon>Flavobacteriales</taxon>
        <taxon>Weeksellaceae</taxon>
        <taxon>Riemerella</taxon>
    </lineage>
</organism>
<evidence type="ECO:0000313" key="3">
    <source>
        <dbReference type="Proteomes" id="UP001207440"/>
    </source>
</evidence>
<feature type="transmembrane region" description="Helical" evidence="1">
    <location>
        <begin position="12"/>
        <end position="28"/>
    </location>
</feature>
<dbReference type="EMBL" id="JAOZYT010000135">
    <property type="protein sequence ID" value="MCW0524945.1"/>
    <property type="molecule type" value="Genomic_DNA"/>
</dbReference>
<protein>
    <submittedName>
        <fullName evidence="2">Uncharacterized protein</fullName>
    </submittedName>
</protein>
<reference evidence="2" key="1">
    <citation type="submission" date="2022-10" db="EMBL/GenBank/DDBJ databases">
        <title>Sifting through the core-genome to identify putative cross-protective antigens against Riemerella anatipestifer.</title>
        <authorList>
            <person name="Zheng X."/>
            <person name="Zhang W."/>
        </authorList>
    </citation>
    <scope>NUCLEOTIDE SEQUENCE</scope>
    <source>
        <strain evidence="2">ZWRA178</strain>
    </source>
</reference>
<evidence type="ECO:0000313" key="2">
    <source>
        <dbReference type="EMBL" id="MCW0524945.1"/>
    </source>
</evidence>
<sequence length="48" mass="5493">MKKIKYLDVSPTTFGIVVLVVFLLAYTVRIKKDVAFIIPNYIIFKASD</sequence>
<gene>
    <name evidence="2" type="ORF">OKE68_11595</name>
</gene>
<name>A0AAP3ANF1_RIEAN</name>
<proteinExistence type="predicted"/>
<dbReference type="AlphaFoldDB" id="A0AAP3ANF1"/>
<comment type="caution">
    <text evidence="2">The sequence shown here is derived from an EMBL/GenBank/DDBJ whole genome shotgun (WGS) entry which is preliminary data.</text>
</comment>
<keyword evidence="1" id="KW-0812">Transmembrane</keyword>